<dbReference type="Proteomes" id="UP000243686">
    <property type="component" value="Unassembled WGS sequence"/>
</dbReference>
<dbReference type="AlphaFoldDB" id="A0A1S8WNX2"/>
<protein>
    <submittedName>
        <fullName evidence="1">Uncharacterized protein</fullName>
    </submittedName>
</protein>
<reference evidence="1 2" key="1">
    <citation type="submission" date="2015-03" db="EMBL/GenBank/DDBJ databases">
        <title>Draft genome of the nematode, Opisthorchis viverrini.</title>
        <authorList>
            <person name="Mitreva M."/>
        </authorList>
    </citation>
    <scope>NUCLEOTIDE SEQUENCE [LARGE SCALE GENOMIC DNA]</scope>
    <source>
        <strain evidence="1">Khon Kaen</strain>
    </source>
</reference>
<accession>A0A1S8WNX2</accession>
<organism evidence="1 2">
    <name type="scientific">Opisthorchis viverrini</name>
    <name type="common">Southeast Asian liver fluke</name>
    <dbReference type="NCBI Taxonomy" id="6198"/>
    <lineage>
        <taxon>Eukaryota</taxon>
        <taxon>Metazoa</taxon>
        <taxon>Spiralia</taxon>
        <taxon>Lophotrochozoa</taxon>
        <taxon>Platyhelminthes</taxon>
        <taxon>Trematoda</taxon>
        <taxon>Digenea</taxon>
        <taxon>Opisthorchiida</taxon>
        <taxon>Opisthorchiata</taxon>
        <taxon>Opisthorchiidae</taxon>
        <taxon>Opisthorchis</taxon>
    </lineage>
</organism>
<sequence length="124" mass="13579">MALRFCAQSSATLLTDISAVDATVLDTWAASNTLNANWLEPVVNLCIQVLFDEDRGPASYTDSSRFPHPQLVSTRSSLVHQLLSEFASWQEGVGGPLSADALFRCHVDPVLRAQLDTQLSGYQR</sequence>
<gene>
    <name evidence="1" type="ORF">X801_08096</name>
</gene>
<name>A0A1S8WNX2_OPIVI</name>
<evidence type="ECO:0000313" key="1">
    <source>
        <dbReference type="EMBL" id="OON16094.1"/>
    </source>
</evidence>
<evidence type="ECO:0000313" key="2">
    <source>
        <dbReference type="Proteomes" id="UP000243686"/>
    </source>
</evidence>
<proteinExistence type="predicted"/>
<keyword evidence="2" id="KW-1185">Reference proteome</keyword>
<dbReference type="EMBL" id="KV898790">
    <property type="protein sequence ID" value="OON16094.1"/>
    <property type="molecule type" value="Genomic_DNA"/>
</dbReference>